<dbReference type="RefSeq" id="WP_188445123.1">
    <property type="nucleotide sequence ID" value="NZ_BMDW01000002.1"/>
</dbReference>
<dbReference type="PANTHER" id="PTHR24096">
    <property type="entry name" value="LONG-CHAIN-FATTY-ACID--COA LIGASE"/>
    <property type="match status" value="1"/>
</dbReference>
<dbReference type="Pfam" id="PF13193">
    <property type="entry name" value="AMP-binding_C"/>
    <property type="match status" value="1"/>
</dbReference>
<dbReference type="Proteomes" id="UP000618591">
    <property type="component" value="Unassembled WGS sequence"/>
</dbReference>
<organism evidence="3 4">
    <name type="scientific">Sphingomonas psychrolutea</name>
    <dbReference type="NCBI Taxonomy" id="1259676"/>
    <lineage>
        <taxon>Bacteria</taxon>
        <taxon>Pseudomonadati</taxon>
        <taxon>Pseudomonadota</taxon>
        <taxon>Alphaproteobacteria</taxon>
        <taxon>Sphingomonadales</taxon>
        <taxon>Sphingomonadaceae</taxon>
        <taxon>Sphingomonas</taxon>
    </lineage>
</organism>
<evidence type="ECO:0000259" key="1">
    <source>
        <dbReference type="Pfam" id="PF00501"/>
    </source>
</evidence>
<dbReference type="Gene3D" id="3.40.50.12780">
    <property type="entry name" value="N-terminal domain of ligase-like"/>
    <property type="match status" value="1"/>
</dbReference>
<accession>A0ABQ1G4Q0</accession>
<dbReference type="CDD" id="cd04433">
    <property type="entry name" value="AFD_class_I"/>
    <property type="match status" value="1"/>
</dbReference>
<reference evidence="4" key="1">
    <citation type="journal article" date="2019" name="Int. J. Syst. Evol. Microbiol.">
        <title>The Global Catalogue of Microorganisms (GCM) 10K type strain sequencing project: providing services to taxonomists for standard genome sequencing and annotation.</title>
        <authorList>
            <consortium name="The Broad Institute Genomics Platform"/>
            <consortium name="The Broad Institute Genome Sequencing Center for Infectious Disease"/>
            <person name="Wu L."/>
            <person name="Ma J."/>
        </authorList>
    </citation>
    <scope>NUCLEOTIDE SEQUENCE [LARGE SCALE GENOMIC DNA]</scope>
    <source>
        <strain evidence="4">CGMCC 1.10106</strain>
    </source>
</reference>
<dbReference type="EMBL" id="BMDW01000002">
    <property type="protein sequence ID" value="GGA37020.1"/>
    <property type="molecule type" value="Genomic_DNA"/>
</dbReference>
<gene>
    <name evidence="3" type="ORF">GCM10011395_04160</name>
</gene>
<dbReference type="InterPro" id="IPR025110">
    <property type="entry name" value="AMP-bd_C"/>
</dbReference>
<evidence type="ECO:0000313" key="4">
    <source>
        <dbReference type="Proteomes" id="UP000618591"/>
    </source>
</evidence>
<dbReference type="SUPFAM" id="SSF56801">
    <property type="entry name" value="Acetyl-CoA synthetase-like"/>
    <property type="match status" value="1"/>
</dbReference>
<dbReference type="Pfam" id="PF00501">
    <property type="entry name" value="AMP-binding"/>
    <property type="match status" value="1"/>
</dbReference>
<protein>
    <recommendedName>
        <fullName evidence="5">AMP-dependent synthetase</fullName>
    </recommendedName>
</protein>
<evidence type="ECO:0000259" key="2">
    <source>
        <dbReference type="Pfam" id="PF13193"/>
    </source>
</evidence>
<dbReference type="InterPro" id="IPR000873">
    <property type="entry name" value="AMP-dep_synth/lig_dom"/>
</dbReference>
<feature type="domain" description="AMP-binding enzyme C-terminal" evidence="2">
    <location>
        <begin position="407"/>
        <end position="482"/>
    </location>
</feature>
<feature type="domain" description="AMP-dependent synthetase/ligase" evidence="1">
    <location>
        <begin position="11"/>
        <end position="359"/>
    </location>
</feature>
<evidence type="ECO:0008006" key="5">
    <source>
        <dbReference type="Google" id="ProtNLM"/>
    </source>
</evidence>
<sequence length="496" mass="52443">MSTLDQLSRTALDRAPESQAIEYEQRWFSWGELRHIGDDVTRLLAAAGVAERQAVAFVPRNRPSACAAELGMIAGRFSISMVYAFQAAAGIARDVGKVGAAAVVAGEADFTPELLAVIAEQGLAAIALSENGAWVVEGAARSTAAAGVVPSVEPQIAVHTSGTTGAPKNVGFTYDTIAQYMVGQNVASAATSGSVDATTPPVLLTFPLGNISGIYGLLPTLLAGKRAVLLDRFTLDAWRDFVRRYQPPMPILPPAAITMVLDADIPPEELSCITMIMTGAAPLDPTVQQRFQDRYNVPILLSYGATEFGGPVTLMTPDDYKEFGVAKIGTVGRPFAGAQLRAINAETGDVLPAGEEGLLEVVAPRIGDHWIRTTDIGMIDADGFVFLRGRADGAIVRGGFKLLPETIERALLLHPAVVSVAVVGVADKRLGQVPAAAIQIKSGMAEPGIAELDTHLREHVYATHIPTMWKFVDAIPKNNSLKTDAAAVRALFEDAA</sequence>
<dbReference type="InterPro" id="IPR045851">
    <property type="entry name" value="AMP-bd_C_sf"/>
</dbReference>
<name>A0ABQ1G4Q0_9SPHN</name>
<comment type="caution">
    <text evidence="3">The sequence shown here is derived from an EMBL/GenBank/DDBJ whole genome shotgun (WGS) entry which is preliminary data.</text>
</comment>
<keyword evidence="4" id="KW-1185">Reference proteome</keyword>
<dbReference type="InterPro" id="IPR042099">
    <property type="entry name" value="ANL_N_sf"/>
</dbReference>
<evidence type="ECO:0000313" key="3">
    <source>
        <dbReference type="EMBL" id="GGA37020.1"/>
    </source>
</evidence>
<dbReference type="Gene3D" id="3.30.300.30">
    <property type="match status" value="1"/>
</dbReference>
<proteinExistence type="predicted"/>